<feature type="domain" description="Methyl-accepting transducer" evidence="5">
    <location>
        <begin position="416"/>
        <end position="645"/>
    </location>
</feature>
<evidence type="ECO:0000313" key="8">
    <source>
        <dbReference type="Proteomes" id="UP000002216"/>
    </source>
</evidence>
<evidence type="ECO:0000256" key="1">
    <source>
        <dbReference type="ARBA" id="ARBA00023224"/>
    </source>
</evidence>
<feature type="transmembrane region" description="Helical" evidence="4">
    <location>
        <begin position="12"/>
        <end position="33"/>
    </location>
</feature>
<dbReference type="Pfam" id="PF00672">
    <property type="entry name" value="HAMP"/>
    <property type="match status" value="1"/>
</dbReference>
<keyword evidence="4" id="KW-1133">Transmembrane helix</keyword>
<dbReference type="GO" id="GO:0007165">
    <property type="term" value="P:signal transduction"/>
    <property type="evidence" value="ECO:0007669"/>
    <property type="project" value="UniProtKB-KW"/>
</dbReference>
<dbReference type="SUPFAM" id="SSF58104">
    <property type="entry name" value="Methyl-accepting chemotaxis protein (MCP) signaling domain"/>
    <property type="match status" value="1"/>
</dbReference>
<name>C7LR99_DESBD</name>
<dbReference type="CDD" id="cd06225">
    <property type="entry name" value="HAMP"/>
    <property type="match status" value="1"/>
</dbReference>
<dbReference type="Gene3D" id="1.10.287.950">
    <property type="entry name" value="Methyl-accepting chemotaxis protein"/>
    <property type="match status" value="1"/>
</dbReference>
<dbReference type="STRING" id="525897.Dbac_1141"/>
<keyword evidence="8" id="KW-1185">Reference proteome</keyword>
<dbReference type="OrthoDB" id="9816383at2"/>
<feature type="transmembrane region" description="Helical" evidence="4">
    <location>
        <begin position="319"/>
        <end position="341"/>
    </location>
</feature>
<accession>C7LR99</accession>
<dbReference type="PROSITE" id="PS50885">
    <property type="entry name" value="HAMP"/>
    <property type="match status" value="1"/>
</dbReference>
<evidence type="ECO:0000259" key="5">
    <source>
        <dbReference type="PROSITE" id="PS50111"/>
    </source>
</evidence>
<proteinExistence type="inferred from homology"/>
<dbReference type="Proteomes" id="UP000002216">
    <property type="component" value="Chromosome"/>
</dbReference>
<keyword evidence="1 3" id="KW-0807">Transducer</keyword>
<dbReference type="InterPro" id="IPR033462">
    <property type="entry name" value="Cache_3-Cache_2"/>
</dbReference>
<dbReference type="PROSITE" id="PS50111">
    <property type="entry name" value="CHEMOTAXIS_TRANSDUC_2"/>
    <property type="match status" value="1"/>
</dbReference>
<organism evidence="7 8">
    <name type="scientific">Desulfomicrobium baculatum (strain DSM 4028 / VKM B-1378 / X)</name>
    <name type="common">Desulfovibrio baculatus</name>
    <dbReference type="NCBI Taxonomy" id="525897"/>
    <lineage>
        <taxon>Bacteria</taxon>
        <taxon>Pseudomonadati</taxon>
        <taxon>Thermodesulfobacteriota</taxon>
        <taxon>Desulfovibrionia</taxon>
        <taxon>Desulfovibrionales</taxon>
        <taxon>Desulfomicrobiaceae</taxon>
        <taxon>Desulfomicrobium</taxon>
    </lineage>
</organism>
<dbReference type="PANTHER" id="PTHR32089:SF112">
    <property type="entry name" value="LYSOZYME-LIKE PROTEIN-RELATED"/>
    <property type="match status" value="1"/>
</dbReference>
<protein>
    <submittedName>
        <fullName evidence="7">Methyl-accepting chemotaxis sensory transducer</fullName>
    </submittedName>
</protein>
<dbReference type="eggNOG" id="COG0840">
    <property type="taxonomic scope" value="Bacteria"/>
</dbReference>
<dbReference type="Pfam" id="PF00015">
    <property type="entry name" value="MCPsignal"/>
    <property type="match status" value="1"/>
</dbReference>
<dbReference type="Pfam" id="PF17201">
    <property type="entry name" value="Cache_3-Cache_2"/>
    <property type="match status" value="1"/>
</dbReference>
<sequence length="681" mass="72202">MEINIGFQVKLAVVTIAIVLVTVLCLSISQIYMTRNDVLRQGRDGLSSISSTLAESVALQHSLMQNKINIDRDIMKTQFELGGFPIPEVLMDAEFDLVDQDGGESQKTIIPAIKHGSVYLHEDDAVMRKVAQLTGGVASVLQVHEGKLVRISTSLESPVPFWGKGSFIGEGSRVQAAITSGQSWEGLVWLGGAWRMAAYVPFTDLNEGRVIGALEITHALISDAFADFVRNVRVGGHGGTLAFDALGRDIISLPGEGGISKGVREAGAKNGHAAFVMKDGRHLEVALQTFEPWNLTFATWVATEDLMAGVNARLIKNSLVSLILPLALSVILIWIAGRVLLSPVRRMAELADEVAKGNYTATITYPARDEIGQLAVSLNSMVARSREMLAEIVAATGSLSGASSELGTISHGLTDNSAGTARRAEAVHCSARSVSENMHSVSAAMEQATVNVGSVAAFSAELATTIHGVAQSAELAKRTTSDAVIKAGETTRHMDQLGQAAKEIGSVTATIAAISSQTNLLALNATIEAARAGAAGRGFAVVAGEIKELSQQTAAATENIRRTVAAIQKVTTVTASEIAEIIYVIEEMNEIVISISEAMEEQAVMTRDISENVNQAAQGIAEISASVASSSVMTREISDEIEGVLDSSNTMQDESRMVLNRAGGLAELSAHLQELVGRFRF</sequence>
<dbReference type="InterPro" id="IPR004089">
    <property type="entry name" value="MCPsignal_dom"/>
</dbReference>
<dbReference type="KEGG" id="dba:Dbac_1141"/>
<evidence type="ECO:0000259" key="6">
    <source>
        <dbReference type="PROSITE" id="PS50885"/>
    </source>
</evidence>
<evidence type="ECO:0000256" key="4">
    <source>
        <dbReference type="SAM" id="Phobius"/>
    </source>
</evidence>
<evidence type="ECO:0000313" key="7">
    <source>
        <dbReference type="EMBL" id="ACU89245.1"/>
    </source>
</evidence>
<dbReference type="GO" id="GO:0016020">
    <property type="term" value="C:membrane"/>
    <property type="evidence" value="ECO:0007669"/>
    <property type="project" value="InterPro"/>
</dbReference>
<dbReference type="AlphaFoldDB" id="C7LR99"/>
<dbReference type="HOGENOM" id="CLU_000445_107_19_7"/>
<dbReference type="EMBL" id="CP001629">
    <property type="protein sequence ID" value="ACU89245.1"/>
    <property type="molecule type" value="Genomic_DNA"/>
</dbReference>
<feature type="domain" description="HAMP" evidence="6">
    <location>
        <begin position="338"/>
        <end position="390"/>
    </location>
</feature>
<reference evidence="7 8" key="1">
    <citation type="journal article" date="2009" name="Stand. Genomic Sci.">
        <title>Complete genome sequence of Desulfomicrobium baculatum type strain (X).</title>
        <authorList>
            <person name="Copeland A."/>
            <person name="Spring S."/>
            <person name="Goker M."/>
            <person name="Schneider S."/>
            <person name="Lapidus A."/>
            <person name="Del Rio T.G."/>
            <person name="Tice H."/>
            <person name="Cheng J.F."/>
            <person name="Chen F."/>
            <person name="Nolan M."/>
            <person name="Bruce D."/>
            <person name="Goodwin L."/>
            <person name="Pitluck S."/>
            <person name="Ivanova N."/>
            <person name="Mavrommatis K."/>
            <person name="Ovchinnikova G."/>
            <person name="Pati A."/>
            <person name="Chen A."/>
            <person name="Palaniappan K."/>
            <person name="Land M."/>
            <person name="Hauser L."/>
            <person name="Chang Y.J."/>
            <person name="Jeffries C.C."/>
            <person name="Meincke L."/>
            <person name="Sims D."/>
            <person name="Brettin T."/>
            <person name="Detter J.C."/>
            <person name="Han C."/>
            <person name="Chain P."/>
            <person name="Bristow J."/>
            <person name="Eisen J.A."/>
            <person name="Markowitz V."/>
            <person name="Hugenholtz P."/>
            <person name="Kyrpides N.C."/>
            <person name="Klenk H.P."/>
            <person name="Lucas S."/>
        </authorList>
    </citation>
    <scope>NUCLEOTIDE SEQUENCE [LARGE SCALE GENOMIC DNA]</scope>
    <source>
        <strain evidence="8">DSM 4028 / VKM B-1378 / X</strain>
    </source>
</reference>
<comment type="similarity">
    <text evidence="2">Belongs to the methyl-accepting chemotaxis (MCP) protein family.</text>
</comment>
<keyword evidence="4" id="KW-0812">Transmembrane</keyword>
<dbReference type="SMART" id="SM00283">
    <property type="entry name" value="MA"/>
    <property type="match status" value="1"/>
</dbReference>
<evidence type="ECO:0000256" key="2">
    <source>
        <dbReference type="ARBA" id="ARBA00029447"/>
    </source>
</evidence>
<dbReference type="InterPro" id="IPR003660">
    <property type="entry name" value="HAMP_dom"/>
</dbReference>
<evidence type="ECO:0000256" key="3">
    <source>
        <dbReference type="PROSITE-ProRule" id="PRU00284"/>
    </source>
</evidence>
<keyword evidence="4" id="KW-0472">Membrane</keyword>
<dbReference type="PANTHER" id="PTHR32089">
    <property type="entry name" value="METHYL-ACCEPTING CHEMOTAXIS PROTEIN MCPB"/>
    <property type="match status" value="1"/>
</dbReference>
<gene>
    <name evidence="7" type="ordered locus">Dbac_1141</name>
</gene>
<dbReference type="SMART" id="SM00304">
    <property type="entry name" value="HAMP"/>
    <property type="match status" value="1"/>
</dbReference>